<accession>A0A5J5EM13</accession>
<dbReference type="SMART" id="SM00642">
    <property type="entry name" value="Aamy"/>
    <property type="match status" value="1"/>
</dbReference>
<dbReference type="EMBL" id="VXIS01000219">
    <property type="protein sequence ID" value="KAA8896251.1"/>
    <property type="molecule type" value="Genomic_DNA"/>
</dbReference>
<dbReference type="SUPFAM" id="SSF51445">
    <property type="entry name" value="(Trans)glycosidases"/>
    <property type="match status" value="1"/>
</dbReference>
<dbReference type="Proteomes" id="UP000326924">
    <property type="component" value="Unassembled WGS sequence"/>
</dbReference>
<protein>
    <recommendedName>
        <fullName evidence="4 9">Alpha-amylase</fullName>
        <ecNumber evidence="4 9">3.2.1.1</ecNumber>
    </recommendedName>
</protein>
<keyword evidence="6 9" id="KW-0119">Carbohydrate metabolism</keyword>
<evidence type="ECO:0000256" key="8">
    <source>
        <dbReference type="RuleBase" id="RU003615"/>
    </source>
</evidence>
<evidence type="ECO:0000256" key="3">
    <source>
        <dbReference type="ARBA" id="ARBA00008061"/>
    </source>
</evidence>
<dbReference type="CDD" id="cd11317">
    <property type="entry name" value="AmyAc_bac_euk_AmyA"/>
    <property type="match status" value="1"/>
</dbReference>
<evidence type="ECO:0000256" key="4">
    <source>
        <dbReference type="ARBA" id="ARBA00012595"/>
    </source>
</evidence>
<keyword evidence="14" id="KW-1185">Reference proteome</keyword>
<feature type="chain" id="PRO_5023831966" description="Alpha-amylase" evidence="11">
    <location>
        <begin position="37"/>
        <end position="797"/>
    </location>
</feature>
<dbReference type="InterPro" id="IPR006047">
    <property type="entry name" value="GH13_cat_dom"/>
</dbReference>
<dbReference type="InterPro" id="IPR005036">
    <property type="entry name" value="CBM21_dom"/>
</dbReference>
<evidence type="ECO:0000259" key="12">
    <source>
        <dbReference type="PROSITE" id="PS51159"/>
    </source>
</evidence>
<reference evidence="13 14" key="1">
    <citation type="submission" date="2019-09" db="EMBL/GenBank/DDBJ databases">
        <title>Draft genome of the ectomycorrhizal ascomycete Sphaerosporella brunnea.</title>
        <authorList>
            <consortium name="DOE Joint Genome Institute"/>
            <person name="Benucci G.M."/>
            <person name="Marozzi G."/>
            <person name="Antonielli L."/>
            <person name="Sanchez S."/>
            <person name="Marco P."/>
            <person name="Wang X."/>
            <person name="Falini L.B."/>
            <person name="Barry K."/>
            <person name="Haridas S."/>
            <person name="Lipzen A."/>
            <person name="Labutti K."/>
            <person name="Grigoriev I.V."/>
            <person name="Murat C."/>
            <person name="Martin F."/>
            <person name="Albertini E."/>
            <person name="Donnini D."/>
            <person name="Bonito G."/>
        </authorList>
    </citation>
    <scope>NUCLEOTIDE SEQUENCE [LARGE SCALE GENOMIC DNA]</scope>
    <source>
        <strain evidence="13 14">Sb_GMNB300</strain>
    </source>
</reference>
<evidence type="ECO:0000256" key="10">
    <source>
        <dbReference type="SAM" id="MobiDB-lite"/>
    </source>
</evidence>
<comment type="caution">
    <text evidence="13">The sequence shown here is derived from an EMBL/GenBank/DDBJ whole genome shotgun (WGS) entry which is preliminary data.</text>
</comment>
<evidence type="ECO:0000256" key="9">
    <source>
        <dbReference type="RuleBase" id="RU361134"/>
    </source>
</evidence>
<proteinExistence type="inferred from homology"/>
<evidence type="ECO:0000313" key="13">
    <source>
        <dbReference type="EMBL" id="KAA8896251.1"/>
    </source>
</evidence>
<dbReference type="Pfam" id="PF00128">
    <property type="entry name" value="Alpha-amylase"/>
    <property type="match status" value="1"/>
</dbReference>
<dbReference type="PANTHER" id="PTHR43447">
    <property type="entry name" value="ALPHA-AMYLASE"/>
    <property type="match status" value="1"/>
</dbReference>
<dbReference type="AlphaFoldDB" id="A0A5J5EM13"/>
<dbReference type="GO" id="GO:0043169">
    <property type="term" value="F:cation binding"/>
    <property type="evidence" value="ECO:0007669"/>
    <property type="project" value="InterPro"/>
</dbReference>
<evidence type="ECO:0000313" key="14">
    <source>
        <dbReference type="Proteomes" id="UP000326924"/>
    </source>
</evidence>
<comment type="cofactor">
    <cofactor evidence="2">
        <name>Ca(2+)</name>
        <dbReference type="ChEBI" id="CHEBI:29108"/>
    </cofactor>
</comment>
<comment type="catalytic activity">
    <reaction evidence="1 9">
        <text>Endohydrolysis of (1-&gt;4)-alpha-D-glucosidic linkages in polysaccharides containing three or more (1-&gt;4)-alpha-linked D-glucose units.</text>
        <dbReference type="EC" id="3.2.1.1"/>
    </reaction>
</comment>
<dbReference type="InterPro" id="IPR017853">
    <property type="entry name" value="GH"/>
</dbReference>
<keyword evidence="7 9" id="KW-0326">Glycosidase</keyword>
<name>A0A5J5EM13_9PEZI</name>
<evidence type="ECO:0000256" key="5">
    <source>
        <dbReference type="ARBA" id="ARBA00022801"/>
    </source>
</evidence>
<evidence type="ECO:0000256" key="11">
    <source>
        <dbReference type="SAM" id="SignalP"/>
    </source>
</evidence>
<dbReference type="PRINTS" id="PR00110">
    <property type="entry name" value="ALPHAAMYLASE"/>
</dbReference>
<dbReference type="Gene3D" id="3.20.20.80">
    <property type="entry name" value="Glycosidases"/>
    <property type="match status" value="1"/>
</dbReference>
<organism evidence="13 14">
    <name type="scientific">Sphaerosporella brunnea</name>
    <dbReference type="NCBI Taxonomy" id="1250544"/>
    <lineage>
        <taxon>Eukaryota</taxon>
        <taxon>Fungi</taxon>
        <taxon>Dikarya</taxon>
        <taxon>Ascomycota</taxon>
        <taxon>Pezizomycotina</taxon>
        <taxon>Pezizomycetes</taxon>
        <taxon>Pezizales</taxon>
        <taxon>Pyronemataceae</taxon>
        <taxon>Sphaerosporella</taxon>
    </lineage>
</organism>
<evidence type="ECO:0000256" key="7">
    <source>
        <dbReference type="ARBA" id="ARBA00023295"/>
    </source>
</evidence>
<keyword evidence="11" id="KW-0732">Signal</keyword>
<dbReference type="InterPro" id="IPR006046">
    <property type="entry name" value="Alpha_amylase"/>
</dbReference>
<dbReference type="PROSITE" id="PS51159">
    <property type="entry name" value="CBM21"/>
    <property type="match status" value="1"/>
</dbReference>
<gene>
    <name evidence="13" type="ORF">FN846DRAFT_965640</name>
</gene>
<evidence type="ECO:0000256" key="6">
    <source>
        <dbReference type="ARBA" id="ARBA00023277"/>
    </source>
</evidence>
<feature type="signal peptide" evidence="11">
    <location>
        <begin position="1"/>
        <end position="36"/>
    </location>
</feature>
<dbReference type="Gene3D" id="2.60.40.2440">
    <property type="entry name" value="Carbohydrate binding type-21 domain"/>
    <property type="match status" value="1"/>
</dbReference>
<dbReference type="Pfam" id="PF03370">
    <property type="entry name" value="CBM_21"/>
    <property type="match status" value="1"/>
</dbReference>
<dbReference type="GO" id="GO:0004556">
    <property type="term" value="F:alpha-amylase activity"/>
    <property type="evidence" value="ECO:0007669"/>
    <property type="project" value="UniProtKB-UniRule"/>
</dbReference>
<evidence type="ECO:0000256" key="2">
    <source>
        <dbReference type="ARBA" id="ARBA00001913"/>
    </source>
</evidence>
<dbReference type="OrthoDB" id="550577at2759"/>
<dbReference type="InParanoid" id="A0A5J5EM13"/>
<evidence type="ECO:0000256" key="1">
    <source>
        <dbReference type="ARBA" id="ARBA00000548"/>
    </source>
</evidence>
<sequence>MLQVKKETSALDPPVKMQSLRHLALFLFSFILLVTASPVHQNQKRSTQVSLISCTFSNNVLAGSIKVQNIAHQKTVTVSYAVGSSWSNSQVLSASYSTGPDSSGYETWTFSGTATGATQFYISYTVSGSTYYDPGNSTNYTIGSSTTTTAAASSASTATTTTTSTATTTTTSAAGGTSVVTSTLPAILPTSYPSEAPATAPTGCDNWNGLDSCSTSGVYSIPASAENRRWQTPPKGEQWYFDSFQDYSDLVGYADIQYSAARTSAVVTVNAASKAGEALSYTFGGVTQSSNQYAVSSSLADTLAITVTSASGKRLVLEPLNFIWQNQDLSAAQSSFSGGQKGGIVELFGWPYNDIANECAFLGKAGYMGVKVWPPQEHVWGSNYYETDNMFRPWYLIYQPVSYKLVGRAGTREELRAMIKACRSVGVRVYADAVPNHMSGNGNDVQNHRNDAGSCSYWSGHNATANSPYYTHGYTYLINPYTGTRPALEYPAVPYGPLDFHCEAPISSWTDGEVITKGWLVGLADLNTETDYVQDRIATYFVDLLSIGFSGFRVDSAKHIGPTSLAQIFGRMQKKLGGSLPGDFVTWLEILMGGEKELLACSGGEWSWYTNFNTQLSAAGISDSDINKIKIWSSDYPKEFPICGSWVIPSTRFAIQNDDHDQQSPGSSSRDMGDQGSVLIKDQDVAKHRSFEVKLFSRADGDWQIRLILSSYMWGANGATGYPDGLSDCALYTGTQAASGCLGLGLDPAYVQGVCAYTMVAGRYTRPHRDLSIVNAMRSWVGLAATTASALGIPGCS</sequence>
<dbReference type="InterPro" id="IPR038175">
    <property type="entry name" value="CBM21_dom_sf"/>
</dbReference>
<dbReference type="GO" id="GO:0005975">
    <property type="term" value="P:carbohydrate metabolic process"/>
    <property type="evidence" value="ECO:0007669"/>
    <property type="project" value="InterPro"/>
</dbReference>
<feature type="domain" description="CBM21" evidence="12">
    <location>
        <begin position="41"/>
        <end position="143"/>
    </location>
</feature>
<feature type="region of interest" description="Disordered" evidence="10">
    <location>
        <begin position="151"/>
        <end position="172"/>
    </location>
</feature>
<comment type="similarity">
    <text evidence="3 8">Belongs to the glycosyl hydrolase 13 family.</text>
</comment>
<dbReference type="EC" id="3.2.1.1" evidence="4 9"/>
<keyword evidence="5 9" id="KW-0378">Hydrolase</keyword>